<comment type="caution">
    <text evidence="1">The sequence shown here is derived from an EMBL/GenBank/DDBJ whole genome shotgun (WGS) entry which is preliminary data.</text>
</comment>
<dbReference type="EMBL" id="LLXI01004134">
    <property type="protein sequence ID" value="PKY60296.1"/>
    <property type="molecule type" value="Genomic_DNA"/>
</dbReference>
<organism evidence="1 2">
    <name type="scientific">Rhizophagus irregularis</name>
    <dbReference type="NCBI Taxonomy" id="588596"/>
    <lineage>
        <taxon>Eukaryota</taxon>
        <taxon>Fungi</taxon>
        <taxon>Fungi incertae sedis</taxon>
        <taxon>Mucoromycota</taxon>
        <taxon>Glomeromycotina</taxon>
        <taxon>Glomeromycetes</taxon>
        <taxon>Glomerales</taxon>
        <taxon>Glomeraceae</taxon>
        <taxon>Rhizophagus</taxon>
    </lineage>
</organism>
<sequence>MSLTVSGLGMATVTAIITKIELKLILMKKALELYQKAADLGNTGGGISNLILCYYETGPKAFELYQKDKFRK</sequence>
<evidence type="ECO:0000313" key="1">
    <source>
        <dbReference type="EMBL" id="PKY60296.1"/>
    </source>
</evidence>
<protein>
    <submittedName>
        <fullName evidence="1">Uncharacterized protein</fullName>
    </submittedName>
</protein>
<accession>A0A2I1HN45</accession>
<keyword evidence="2" id="KW-1185">Reference proteome</keyword>
<proteinExistence type="predicted"/>
<gene>
    <name evidence="1" type="ORF">RhiirA4_483851</name>
</gene>
<dbReference type="Proteomes" id="UP000234323">
    <property type="component" value="Unassembled WGS sequence"/>
</dbReference>
<dbReference type="AlphaFoldDB" id="A0A2I1HN45"/>
<reference evidence="1 2" key="1">
    <citation type="submission" date="2015-10" db="EMBL/GenBank/DDBJ databases">
        <title>Genome analyses suggest a sexual origin of heterokaryosis in a supposedly ancient asexual fungus.</title>
        <authorList>
            <person name="Ropars J."/>
            <person name="Sedzielewska K."/>
            <person name="Noel J."/>
            <person name="Charron P."/>
            <person name="Farinelli L."/>
            <person name="Marton T."/>
            <person name="Kruger M."/>
            <person name="Pelin A."/>
            <person name="Brachmann A."/>
            <person name="Corradi N."/>
        </authorList>
    </citation>
    <scope>NUCLEOTIDE SEQUENCE [LARGE SCALE GENOMIC DNA]</scope>
    <source>
        <strain evidence="1 2">A4</strain>
    </source>
</reference>
<name>A0A2I1HN45_9GLOM</name>
<evidence type="ECO:0000313" key="2">
    <source>
        <dbReference type="Proteomes" id="UP000234323"/>
    </source>
</evidence>